<keyword evidence="1" id="KW-0732">Signal</keyword>
<dbReference type="EMBL" id="JAYMYS010000001">
    <property type="protein sequence ID" value="KAK7410860.1"/>
    <property type="molecule type" value="Genomic_DNA"/>
</dbReference>
<evidence type="ECO:0000256" key="1">
    <source>
        <dbReference type="SAM" id="SignalP"/>
    </source>
</evidence>
<feature type="chain" id="PRO_5042956589" description="Secreted protein" evidence="1">
    <location>
        <begin position="24"/>
        <end position="101"/>
    </location>
</feature>
<feature type="signal peptide" evidence="1">
    <location>
        <begin position="1"/>
        <end position="23"/>
    </location>
</feature>
<name>A0AAN9T028_PSOTE</name>
<protein>
    <recommendedName>
        <fullName evidence="4">Secreted protein</fullName>
    </recommendedName>
</protein>
<comment type="caution">
    <text evidence="2">The sequence shown here is derived from an EMBL/GenBank/DDBJ whole genome shotgun (WGS) entry which is preliminary data.</text>
</comment>
<evidence type="ECO:0000313" key="2">
    <source>
        <dbReference type="EMBL" id="KAK7410860.1"/>
    </source>
</evidence>
<dbReference type="Proteomes" id="UP001386955">
    <property type="component" value="Unassembled WGS sequence"/>
</dbReference>
<organism evidence="2 3">
    <name type="scientific">Psophocarpus tetragonolobus</name>
    <name type="common">Winged bean</name>
    <name type="synonym">Dolichos tetragonolobus</name>
    <dbReference type="NCBI Taxonomy" id="3891"/>
    <lineage>
        <taxon>Eukaryota</taxon>
        <taxon>Viridiplantae</taxon>
        <taxon>Streptophyta</taxon>
        <taxon>Embryophyta</taxon>
        <taxon>Tracheophyta</taxon>
        <taxon>Spermatophyta</taxon>
        <taxon>Magnoliopsida</taxon>
        <taxon>eudicotyledons</taxon>
        <taxon>Gunneridae</taxon>
        <taxon>Pentapetalae</taxon>
        <taxon>rosids</taxon>
        <taxon>fabids</taxon>
        <taxon>Fabales</taxon>
        <taxon>Fabaceae</taxon>
        <taxon>Papilionoideae</taxon>
        <taxon>50 kb inversion clade</taxon>
        <taxon>NPAAA clade</taxon>
        <taxon>indigoferoid/millettioid clade</taxon>
        <taxon>Phaseoleae</taxon>
        <taxon>Psophocarpus</taxon>
    </lineage>
</organism>
<dbReference type="AlphaFoldDB" id="A0AAN9T028"/>
<proteinExistence type="predicted"/>
<evidence type="ECO:0008006" key="4">
    <source>
        <dbReference type="Google" id="ProtNLM"/>
    </source>
</evidence>
<reference evidence="2 3" key="1">
    <citation type="submission" date="2024-01" db="EMBL/GenBank/DDBJ databases">
        <title>The genomes of 5 underutilized Papilionoideae crops provide insights into root nodulation and disease resistanc.</title>
        <authorList>
            <person name="Jiang F."/>
        </authorList>
    </citation>
    <scope>NUCLEOTIDE SEQUENCE [LARGE SCALE GENOMIC DNA]</scope>
    <source>
        <strain evidence="2">DUOXIRENSHENG_FW03</strain>
        <tissue evidence="2">Leaves</tissue>
    </source>
</reference>
<sequence>MISSFWKLIVLRNVTHFLGLCLASRGCRVWWNRGGASGKDHLLGALVSRRALSKYVVASFTRIPEDEPFAEPLVLRINFNSSFTLIHLVSSPWDNATIALS</sequence>
<evidence type="ECO:0000313" key="3">
    <source>
        <dbReference type="Proteomes" id="UP001386955"/>
    </source>
</evidence>
<accession>A0AAN9T028</accession>
<keyword evidence="3" id="KW-1185">Reference proteome</keyword>
<gene>
    <name evidence="2" type="ORF">VNO78_02030</name>
</gene>